<feature type="domain" description="Response regulatory" evidence="4">
    <location>
        <begin position="4"/>
        <end position="117"/>
    </location>
</feature>
<protein>
    <submittedName>
        <fullName evidence="5">Response regulator</fullName>
    </submittedName>
</protein>
<keyword evidence="1 2" id="KW-0597">Phosphoprotein</keyword>
<accession>A0ABS3TP26</accession>
<dbReference type="Proteomes" id="UP000669060">
    <property type="component" value="Unassembled WGS sequence"/>
</dbReference>
<dbReference type="PROSITE" id="PS50110">
    <property type="entry name" value="RESPONSE_REGULATORY"/>
    <property type="match status" value="1"/>
</dbReference>
<dbReference type="Gene3D" id="3.40.50.2300">
    <property type="match status" value="1"/>
</dbReference>
<sequence>MRNKILVIEDEQILARNLGAYLEAKGMEVQIAFDGGNAIRAARDFAAAVVVLDYRLPDMEGFEVLDAIRKERECHFVLMTGHPTNEVCERAVQLGIGHILFKPFPLGELAGVVEKLLDKRNDTPDAVEGEVQAEGFVERRKRTADSFPLRLYDGSWVLTDRRRSEPDDESDDGDRRPDGEKGHNYNN</sequence>
<dbReference type="InterPro" id="IPR050595">
    <property type="entry name" value="Bact_response_regulator"/>
</dbReference>
<dbReference type="SMART" id="SM00448">
    <property type="entry name" value="REC"/>
    <property type="match status" value="1"/>
</dbReference>
<dbReference type="InterPro" id="IPR011006">
    <property type="entry name" value="CheY-like_superfamily"/>
</dbReference>
<feature type="compositionally biased region" description="Basic and acidic residues" evidence="3">
    <location>
        <begin position="173"/>
        <end position="187"/>
    </location>
</feature>
<evidence type="ECO:0000256" key="2">
    <source>
        <dbReference type="PROSITE-ProRule" id="PRU00169"/>
    </source>
</evidence>
<dbReference type="Pfam" id="PF00072">
    <property type="entry name" value="Response_reg"/>
    <property type="match status" value="1"/>
</dbReference>
<dbReference type="InterPro" id="IPR001789">
    <property type="entry name" value="Sig_transdc_resp-reg_receiver"/>
</dbReference>
<feature type="modified residue" description="4-aspartylphosphate" evidence="2">
    <location>
        <position position="53"/>
    </location>
</feature>
<evidence type="ECO:0000256" key="1">
    <source>
        <dbReference type="ARBA" id="ARBA00022553"/>
    </source>
</evidence>
<evidence type="ECO:0000259" key="4">
    <source>
        <dbReference type="PROSITE" id="PS50110"/>
    </source>
</evidence>
<dbReference type="PANTHER" id="PTHR44591:SF3">
    <property type="entry name" value="RESPONSE REGULATORY DOMAIN-CONTAINING PROTEIN"/>
    <property type="match status" value="1"/>
</dbReference>
<dbReference type="CDD" id="cd00156">
    <property type="entry name" value="REC"/>
    <property type="match status" value="1"/>
</dbReference>
<feature type="region of interest" description="Disordered" evidence="3">
    <location>
        <begin position="160"/>
        <end position="187"/>
    </location>
</feature>
<dbReference type="RefSeq" id="WP_208313374.1">
    <property type="nucleotide sequence ID" value="NZ_JAELYA010000003.1"/>
</dbReference>
<keyword evidence="6" id="KW-1185">Reference proteome</keyword>
<evidence type="ECO:0000313" key="6">
    <source>
        <dbReference type="Proteomes" id="UP000669060"/>
    </source>
</evidence>
<dbReference type="PANTHER" id="PTHR44591">
    <property type="entry name" value="STRESS RESPONSE REGULATOR PROTEIN 1"/>
    <property type="match status" value="1"/>
</dbReference>
<dbReference type="SUPFAM" id="SSF52172">
    <property type="entry name" value="CheY-like"/>
    <property type="match status" value="1"/>
</dbReference>
<comment type="caution">
    <text evidence="5">The sequence shown here is derived from an EMBL/GenBank/DDBJ whole genome shotgun (WGS) entry which is preliminary data.</text>
</comment>
<name>A0ABS3TP26_9PSED</name>
<evidence type="ECO:0000256" key="3">
    <source>
        <dbReference type="SAM" id="MobiDB-lite"/>
    </source>
</evidence>
<gene>
    <name evidence="5" type="ORF">JFY56_09305</name>
</gene>
<dbReference type="EMBL" id="JAELYA010000003">
    <property type="protein sequence ID" value="MBO3275420.1"/>
    <property type="molecule type" value="Genomic_DNA"/>
</dbReference>
<evidence type="ECO:0000313" key="5">
    <source>
        <dbReference type="EMBL" id="MBO3275420.1"/>
    </source>
</evidence>
<organism evidence="5 6">
    <name type="scientific">Pseudomonas schmalbachii</name>
    <dbReference type="NCBI Taxonomy" id="2816993"/>
    <lineage>
        <taxon>Bacteria</taxon>
        <taxon>Pseudomonadati</taxon>
        <taxon>Pseudomonadota</taxon>
        <taxon>Gammaproteobacteria</taxon>
        <taxon>Pseudomonadales</taxon>
        <taxon>Pseudomonadaceae</taxon>
        <taxon>Pseudomonas</taxon>
    </lineage>
</organism>
<reference evidence="5 6" key="1">
    <citation type="submission" date="2020-12" db="EMBL/GenBank/DDBJ databases">
        <title>Pseudomonas schmalbachii sp. nov. isolated from millipede gut.</title>
        <authorList>
            <person name="Shelomi M."/>
        </authorList>
    </citation>
    <scope>NUCLEOTIDE SEQUENCE [LARGE SCALE GENOMIC DNA]</scope>
    <source>
        <strain evidence="5 6">Milli4</strain>
    </source>
</reference>
<proteinExistence type="predicted"/>